<dbReference type="Proteomes" id="UP000076552">
    <property type="component" value="Unassembled WGS sequence"/>
</dbReference>
<dbReference type="AlphaFoldDB" id="A0A166NHH5"/>
<name>A0A166NHH5_9PEZI</name>
<feature type="compositionally biased region" description="Basic and acidic residues" evidence="1">
    <location>
        <begin position="91"/>
        <end position="101"/>
    </location>
</feature>
<comment type="caution">
    <text evidence="2">The sequence shown here is derived from an EMBL/GenBank/DDBJ whole genome shotgun (WGS) entry which is preliminary data.</text>
</comment>
<keyword evidence="3" id="KW-1185">Reference proteome</keyword>
<feature type="compositionally biased region" description="Low complexity" evidence="1">
    <location>
        <begin position="13"/>
        <end position="24"/>
    </location>
</feature>
<feature type="compositionally biased region" description="Basic and acidic residues" evidence="1">
    <location>
        <begin position="109"/>
        <end position="123"/>
    </location>
</feature>
<proteinExistence type="predicted"/>
<organism evidence="2 3">
    <name type="scientific">Colletotrichum tofieldiae</name>
    <dbReference type="NCBI Taxonomy" id="708197"/>
    <lineage>
        <taxon>Eukaryota</taxon>
        <taxon>Fungi</taxon>
        <taxon>Dikarya</taxon>
        <taxon>Ascomycota</taxon>
        <taxon>Pezizomycotina</taxon>
        <taxon>Sordariomycetes</taxon>
        <taxon>Hypocreomycetidae</taxon>
        <taxon>Glomerellales</taxon>
        <taxon>Glomerellaceae</taxon>
        <taxon>Colletotrichum</taxon>
        <taxon>Colletotrichum spaethianum species complex</taxon>
    </lineage>
</organism>
<feature type="region of interest" description="Disordered" evidence="1">
    <location>
        <begin position="1"/>
        <end position="39"/>
    </location>
</feature>
<evidence type="ECO:0000313" key="3">
    <source>
        <dbReference type="Proteomes" id="UP000076552"/>
    </source>
</evidence>
<gene>
    <name evidence="2" type="ORF">CT0861_13066</name>
</gene>
<reference evidence="2 3" key="1">
    <citation type="submission" date="2015-06" db="EMBL/GenBank/DDBJ databases">
        <title>Survival trade-offs in plant roots during colonization by closely related pathogenic and mutualistic fungi.</title>
        <authorList>
            <person name="Hacquard S."/>
            <person name="Kracher B."/>
            <person name="Hiruma K."/>
            <person name="Weinman A."/>
            <person name="Muench P."/>
            <person name="Garrido Oter R."/>
            <person name="Ver Loren van Themaat E."/>
            <person name="Dallerey J.-F."/>
            <person name="Damm U."/>
            <person name="Henrissat B."/>
            <person name="Lespinet O."/>
            <person name="Thon M."/>
            <person name="Kemen E."/>
            <person name="McHardy A.C."/>
            <person name="Schulze-Lefert P."/>
            <person name="O'Connell R.J."/>
        </authorList>
    </citation>
    <scope>NUCLEOTIDE SEQUENCE [LARGE SCALE GENOMIC DNA]</scope>
    <source>
        <strain evidence="2 3">0861</strain>
    </source>
</reference>
<feature type="region of interest" description="Disordered" evidence="1">
    <location>
        <begin position="70"/>
        <end position="136"/>
    </location>
</feature>
<evidence type="ECO:0000256" key="1">
    <source>
        <dbReference type="SAM" id="MobiDB-lite"/>
    </source>
</evidence>
<dbReference type="EMBL" id="LFIV01000209">
    <property type="protein sequence ID" value="KZL65681.1"/>
    <property type="molecule type" value="Genomic_DNA"/>
</dbReference>
<sequence length="136" mass="14538">MAPSDRSGKLSHSRASSRPSSSSRQDTAPSGPAEALGTNTYAQARHQLSFSEFYAYVQSDCSLLGSANGSHVEAVGVPGSEASYSDYQVPEARRGQGESRSDAGLSYAEKPHPSGRGPHEKSEMPAPHCEFWDKYS</sequence>
<evidence type="ECO:0000313" key="2">
    <source>
        <dbReference type="EMBL" id="KZL65681.1"/>
    </source>
</evidence>
<protein>
    <submittedName>
        <fullName evidence="2">Uncharacterized protein</fullName>
    </submittedName>
</protein>
<accession>A0A166NHH5</accession>